<keyword evidence="10" id="KW-1185">Reference proteome</keyword>
<dbReference type="EMBL" id="JAJEQF010000006">
    <property type="protein sequence ID" value="MCC2166910.1"/>
    <property type="molecule type" value="Genomic_DNA"/>
</dbReference>
<feature type="transmembrane region" description="Helical" evidence="7">
    <location>
        <begin position="173"/>
        <end position="193"/>
    </location>
</feature>
<evidence type="ECO:0000313" key="10">
    <source>
        <dbReference type="Proteomes" id="UP001199355"/>
    </source>
</evidence>
<dbReference type="AlphaFoldDB" id="A0AAE3AWM0"/>
<feature type="transmembrane region" description="Helical" evidence="7">
    <location>
        <begin position="126"/>
        <end position="144"/>
    </location>
</feature>
<dbReference type="PANTHER" id="PTHR34390:SF2">
    <property type="entry name" value="SUCCINATE TRANSPORTER SUBUNIT YJJP-RELATED"/>
    <property type="match status" value="1"/>
</dbReference>
<sequence>MSQEEQTIKLDQRDVLDAAMTAGHILLENGAEIFRVEETIDRICHHFGVQSENAFVLSNGIFLTSGDEHEKRFARVEHIPVRGAQLHRVAAVNQLSREIEEGKYTLPEIREKLEQIRNAPGASKRALVLMSGLGSGCFCLMFGGMWQDCVAAFVIGCLLYLYLLWLNGRCSKIVENIGGGIIITVCSLLFIHMPLGMDMSHMISGSIMPLVPGLAFTNGIRDIADGDYISGTVRMIDAVLVFLSVAAGVGCVLSIYHHLTGGVML</sequence>
<proteinExistence type="inferred from homology"/>
<dbReference type="RefSeq" id="WP_308727850.1">
    <property type="nucleotide sequence ID" value="NZ_JAJEQF010000006.1"/>
</dbReference>
<organism evidence="9 10">
    <name type="scientific">Gallintestinimicrobium propionicum</name>
    <dbReference type="NCBI Taxonomy" id="2981770"/>
    <lineage>
        <taxon>Bacteria</taxon>
        <taxon>Bacillati</taxon>
        <taxon>Bacillota</taxon>
        <taxon>Clostridia</taxon>
        <taxon>Lachnospirales</taxon>
        <taxon>Lachnospiraceae</taxon>
        <taxon>Gallintestinimicrobium</taxon>
    </lineage>
</organism>
<comment type="caution">
    <text evidence="9">The sequence shown here is derived from an EMBL/GenBank/DDBJ whole genome shotgun (WGS) entry which is preliminary data.</text>
</comment>
<dbReference type="Pfam" id="PF06738">
    <property type="entry name" value="ThrE"/>
    <property type="match status" value="1"/>
</dbReference>
<evidence type="ECO:0000256" key="1">
    <source>
        <dbReference type="ARBA" id="ARBA00004651"/>
    </source>
</evidence>
<comment type="similarity">
    <text evidence="6">Belongs to the ThrE exporter (TC 2.A.79) family.</text>
</comment>
<dbReference type="GO" id="GO:0022857">
    <property type="term" value="F:transmembrane transporter activity"/>
    <property type="evidence" value="ECO:0007669"/>
    <property type="project" value="InterPro"/>
</dbReference>
<dbReference type="GO" id="GO:0005886">
    <property type="term" value="C:plasma membrane"/>
    <property type="evidence" value="ECO:0007669"/>
    <property type="project" value="UniProtKB-SubCell"/>
</dbReference>
<comment type="subcellular location">
    <subcellularLocation>
        <location evidence="1">Cell membrane</location>
        <topology evidence="1">Multi-pass membrane protein</topology>
    </subcellularLocation>
</comment>
<dbReference type="PANTHER" id="PTHR34390">
    <property type="entry name" value="UPF0442 PROTEIN YJJB-RELATED"/>
    <property type="match status" value="1"/>
</dbReference>
<evidence type="ECO:0000256" key="2">
    <source>
        <dbReference type="ARBA" id="ARBA00022475"/>
    </source>
</evidence>
<evidence type="ECO:0000256" key="3">
    <source>
        <dbReference type="ARBA" id="ARBA00022692"/>
    </source>
</evidence>
<keyword evidence="5 7" id="KW-0472">Membrane</keyword>
<gene>
    <name evidence="9" type="ORF">LKD45_04220</name>
</gene>
<accession>A0AAE3AWM0</accession>
<dbReference type="GO" id="GO:0015744">
    <property type="term" value="P:succinate transport"/>
    <property type="evidence" value="ECO:0007669"/>
    <property type="project" value="TreeGrafter"/>
</dbReference>
<evidence type="ECO:0000313" key="9">
    <source>
        <dbReference type="EMBL" id="MCC2166910.1"/>
    </source>
</evidence>
<dbReference type="Proteomes" id="UP001199355">
    <property type="component" value="Unassembled WGS sequence"/>
</dbReference>
<keyword evidence="4 7" id="KW-1133">Transmembrane helix</keyword>
<reference evidence="9 10" key="1">
    <citation type="submission" date="2021-10" db="EMBL/GenBank/DDBJ databases">
        <title>Anaerobic single-cell dispensing facilitates the cultivation of human gut bacteria.</title>
        <authorList>
            <person name="Afrizal A."/>
        </authorList>
    </citation>
    <scope>NUCLEOTIDE SEQUENCE [LARGE SCALE GENOMIC DNA]</scope>
    <source>
        <strain evidence="9 10">CLA-AA-H244</strain>
    </source>
</reference>
<evidence type="ECO:0000256" key="5">
    <source>
        <dbReference type="ARBA" id="ARBA00023136"/>
    </source>
</evidence>
<feature type="transmembrane region" description="Helical" evidence="7">
    <location>
        <begin position="199"/>
        <end position="217"/>
    </location>
</feature>
<dbReference type="InterPro" id="IPR050539">
    <property type="entry name" value="ThrE_Dicarb/AminoAcid_Exp"/>
</dbReference>
<evidence type="ECO:0000259" key="8">
    <source>
        <dbReference type="Pfam" id="PF06738"/>
    </source>
</evidence>
<evidence type="ECO:0000256" key="4">
    <source>
        <dbReference type="ARBA" id="ARBA00022989"/>
    </source>
</evidence>
<keyword evidence="2" id="KW-1003">Cell membrane</keyword>
<dbReference type="InterPro" id="IPR010619">
    <property type="entry name" value="ThrE-like_N"/>
</dbReference>
<feature type="transmembrane region" description="Helical" evidence="7">
    <location>
        <begin position="150"/>
        <end position="166"/>
    </location>
</feature>
<name>A0AAE3AWM0_9FIRM</name>
<keyword evidence="3 7" id="KW-0812">Transmembrane</keyword>
<evidence type="ECO:0000256" key="7">
    <source>
        <dbReference type="SAM" id="Phobius"/>
    </source>
</evidence>
<evidence type="ECO:0000256" key="6">
    <source>
        <dbReference type="ARBA" id="ARBA00034125"/>
    </source>
</evidence>
<feature type="transmembrane region" description="Helical" evidence="7">
    <location>
        <begin position="238"/>
        <end position="259"/>
    </location>
</feature>
<protein>
    <submittedName>
        <fullName evidence="9">Threonine/serine exporter family protein</fullName>
    </submittedName>
</protein>
<feature type="domain" description="Threonine/serine exporter-like N-terminal" evidence="8">
    <location>
        <begin position="18"/>
        <end position="255"/>
    </location>
</feature>